<accession>A0A2T5MKT3</accession>
<dbReference type="AlphaFoldDB" id="A0A2T5MKT3"/>
<dbReference type="Gene3D" id="3.90.550.10">
    <property type="entry name" value="Spore Coat Polysaccharide Biosynthesis Protein SpsA, Chain A"/>
    <property type="match status" value="1"/>
</dbReference>
<dbReference type="OrthoDB" id="9788394at2"/>
<evidence type="ECO:0000256" key="2">
    <source>
        <dbReference type="ARBA" id="ARBA00022679"/>
    </source>
</evidence>
<feature type="binding site" evidence="8">
    <location>
        <position position="106"/>
    </location>
    <ligand>
        <name>Mg(2+)</name>
        <dbReference type="ChEBI" id="CHEBI:18420"/>
    </ligand>
</feature>
<proteinExistence type="inferred from homology"/>
<feature type="binding site" evidence="8">
    <location>
        <position position="76"/>
    </location>
    <ligand>
        <name>GTP</name>
        <dbReference type="ChEBI" id="CHEBI:37565"/>
    </ligand>
</feature>
<dbReference type="NCBIfam" id="TIGR02665">
    <property type="entry name" value="molyb_mobA"/>
    <property type="match status" value="1"/>
</dbReference>
<feature type="binding site" evidence="8">
    <location>
        <position position="106"/>
    </location>
    <ligand>
        <name>GTP</name>
        <dbReference type="ChEBI" id="CHEBI:37565"/>
    </ligand>
</feature>
<organism evidence="10 11">
    <name type="scientific">Stenotrophobium rhamnosiphilum</name>
    <dbReference type="NCBI Taxonomy" id="2029166"/>
    <lineage>
        <taxon>Bacteria</taxon>
        <taxon>Pseudomonadati</taxon>
        <taxon>Pseudomonadota</taxon>
        <taxon>Gammaproteobacteria</taxon>
        <taxon>Nevskiales</taxon>
        <taxon>Nevskiaceae</taxon>
        <taxon>Stenotrophobium</taxon>
    </lineage>
</organism>
<dbReference type="GO" id="GO:0005737">
    <property type="term" value="C:cytoplasm"/>
    <property type="evidence" value="ECO:0007669"/>
    <property type="project" value="UniProtKB-SubCell"/>
</dbReference>
<dbReference type="GO" id="GO:1902758">
    <property type="term" value="P:bis(molybdopterin guanine dinucleotide)molybdenum biosynthetic process"/>
    <property type="evidence" value="ECO:0007669"/>
    <property type="project" value="TreeGrafter"/>
</dbReference>
<sequence>MTRTNSVPDFTLTGCVLAGGMGTRLGGVDKGWLEIAGAPLIQRVLDRLQTQVNTGLINANRGIDEYAQFGWPVVADLVSDFAGPLAGISAALDVARTDWVLFVPVDAARLPDDLALRLCAAVRENGASAAFVCTSDGPMPVCCLVSRDLRDNLRQQLADGERSVIRWLRQHNAASVSYDEWPREYWSVNTPEERVRLEVLLSAEA</sequence>
<dbReference type="HAMAP" id="MF_00316">
    <property type="entry name" value="MobA"/>
    <property type="match status" value="1"/>
</dbReference>
<evidence type="ECO:0000256" key="5">
    <source>
        <dbReference type="ARBA" id="ARBA00022842"/>
    </source>
</evidence>
<keyword evidence="10" id="KW-0548">Nucleotidyltransferase</keyword>
<gene>
    <name evidence="8 10" type="primary">mobA</name>
    <name evidence="10" type="ORF">CJD38_03450</name>
</gene>
<evidence type="ECO:0000256" key="7">
    <source>
        <dbReference type="ARBA" id="ARBA00023150"/>
    </source>
</evidence>
<comment type="domain">
    <text evidence="8">The N-terminal domain determines nucleotide recognition and specific binding, while the C-terminal domain determines the specific binding to the target protein.</text>
</comment>
<keyword evidence="6 8" id="KW-0342">GTP-binding</keyword>
<dbReference type="SUPFAM" id="SSF53448">
    <property type="entry name" value="Nucleotide-diphospho-sugar transferases"/>
    <property type="match status" value="1"/>
</dbReference>
<dbReference type="PANTHER" id="PTHR19136:SF81">
    <property type="entry name" value="MOLYBDENUM COFACTOR GUANYLYLTRANSFERASE"/>
    <property type="match status" value="1"/>
</dbReference>
<evidence type="ECO:0000256" key="3">
    <source>
        <dbReference type="ARBA" id="ARBA00022723"/>
    </source>
</evidence>
<keyword evidence="5 8" id="KW-0460">Magnesium</keyword>
<keyword evidence="3 8" id="KW-0479">Metal-binding</keyword>
<evidence type="ECO:0000259" key="9">
    <source>
        <dbReference type="Pfam" id="PF12804"/>
    </source>
</evidence>
<dbReference type="GO" id="GO:0005525">
    <property type="term" value="F:GTP binding"/>
    <property type="evidence" value="ECO:0007669"/>
    <property type="project" value="UniProtKB-UniRule"/>
</dbReference>
<evidence type="ECO:0000256" key="6">
    <source>
        <dbReference type="ARBA" id="ARBA00023134"/>
    </source>
</evidence>
<dbReference type="PANTHER" id="PTHR19136">
    <property type="entry name" value="MOLYBDENUM COFACTOR GUANYLYLTRANSFERASE"/>
    <property type="match status" value="1"/>
</dbReference>
<comment type="catalytic activity">
    <reaction evidence="8">
        <text>Mo-molybdopterin + GTP + H(+) = Mo-molybdopterin guanine dinucleotide + diphosphate</text>
        <dbReference type="Rhea" id="RHEA:34243"/>
        <dbReference type="ChEBI" id="CHEBI:15378"/>
        <dbReference type="ChEBI" id="CHEBI:33019"/>
        <dbReference type="ChEBI" id="CHEBI:37565"/>
        <dbReference type="ChEBI" id="CHEBI:71302"/>
        <dbReference type="ChEBI" id="CHEBI:71310"/>
        <dbReference type="EC" id="2.7.7.77"/>
    </reaction>
</comment>
<evidence type="ECO:0000256" key="8">
    <source>
        <dbReference type="HAMAP-Rule" id="MF_00316"/>
    </source>
</evidence>
<feature type="domain" description="MobA-like NTP transferase" evidence="9">
    <location>
        <begin position="14"/>
        <end position="168"/>
    </location>
</feature>
<keyword evidence="11" id="KW-1185">Reference proteome</keyword>
<dbReference type="EC" id="2.7.7.77" evidence="8"/>
<dbReference type="Proteomes" id="UP000244248">
    <property type="component" value="Unassembled WGS sequence"/>
</dbReference>
<dbReference type="CDD" id="cd02503">
    <property type="entry name" value="MobA"/>
    <property type="match status" value="1"/>
</dbReference>
<feature type="binding site" evidence="8">
    <location>
        <position position="58"/>
    </location>
    <ligand>
        <name>GTP</name>
        <dbReference type="ChEBI" id="CHEBI:37565"/>
    </ligand>
</feature>
<evidence type="ECO:0000256" key="1">
    <source>
        <dbReference type="ARBA" id="ARBA00022490"/>
    </source>
</evidence>
<comment type="subcellular location">
    <subcellularLocation>
        <location evidence="8">Cytoplasm</location>
    </subcellularLocation>
</comment>
<name>A0A2T5MKT3_9GAMM</name>
<reference evidence="10 11" key="1">
    <citation type="submission" date="2018-04" db="EMBL/GenBank/DDBJ databases">
        <title>Novel species isolated from glacier.</title>
        <authorList>
            <person name="Liu Q."/>
            <person name="Xin Y.-H."/>
        </authorList>
    </citation>
    <scope>NUCLEOTIDE SEQUENCE [LARGE SCALE GENOMIC DNA]</scope>
    <source>
        <strain evidence="10 11">GT1R17</strain>
    </source>
</reference>
<dbReference type="Pfam" id="PF12804">
    <property type="entry name" value="NTP_transf_3"/>
    <property type="match status" value="1"/>
</dbReference>
<keyword evidence="7 8" id="KW-0501">Molybdenum cofactor biosynthesis</keyword>
<evidence type="ECO:0000313" key="11">
    <source>
        <dbReference type="Proteomes" id="UP000244248"/>
    </source>
</evidence>
<dbReference type="InterPro" id="IPR029044">
    <property type="entry name" value="Nucleotide-diphossugar_trans"/>
</dbReference>
<keyword evidence="4 8" id="KW-0547">Nucleotide-binding</keyword>
<keyword evidence="1 8" id="KW-0963">Cytoplasm</keyword>
<keyword evidence="2 8" id="KW-0808">Transferase</keyword>
<comment type="caution">
    <text evidence="10">The sequence shown here is derived from an EMBL/GenBank/DDBJ whole genome shotgun (WGS) entry which is preliminary data.</text>
</comment>
<comment type="function">
    <text evidence="8">Transfers a GMP moiety from GTP to Mo-molybdopterin (Mo-MPT) cofactor (Moco or molybdenum cofactor) to form Mo-molybdopterin guanine dinucleotide (Mo-MGD) cofactor.</text>
</comment>
<feature type="binding site" evidence="8">
    <location>
        <begin position="17"/>
        <end position="19"/>
    </location>
    <ligand>
        <name>GTP</name>
        <dbReference type="ChEBI" id="CHEBI:37565"/>
    </ligand>
</feature>
<comment type="similarity">
    <text evidence="8">Belongs to the MobA family.</text>
</comment>
<feature type="binding site" evidence="8">
    <location>
        <position position="30"/>
    </location>
    <ligand>
        <name>GTP</name>
        <dbReference type="ChEBI" id="CHEBI:37565"/>
    </ligand>
</feature>
<comment type="cofactor">
    <cofactor evidence="8">
        <name>Mg(2+)</name>
        <dbReference type="ChEBI" id="CHEBI:18420"/>
    </cofactor>
</comment>
<dbReference type="GO" id="GO:0061603">
    <property type="term" value="F:molybdenum cofactor guanylyltransferase activity"/>
    <property type="evidence" value="ECO:0007669"/>
    <property type="project" value="UniProtKB-EC"/>
</dbReference>
<dbReference type="RefSeq" id="WP_107938878.1">
    <property type="nucleotide sequence ID" value="NZ_QANS01000001.1"/>
</dbReference>
<dbReference type="GO" id="GO:0046872">
    <property type="term" value="F:metal ion binding"/>
    <property type="evidence" value="ECO:0007669"/>
    <property type="project" value="UniProtKB-KW"/>
</dbReference>
<dbReference type="InterPro" id="IPR025877">
    <property type="entry name" value="MobA-like_NTP_Trfase"/>
</dbReference>
<comment type="subunit">
    <text evidence="8">Monomer.</text>
</comment>
<evidence type="ECO:0000313" key="10">
    <source>
        <dbReference type="EMBL" id="PTU33169.1"/>
    </source>
</evidence>
<protein>
    <recommendedName>
        <fullName evidence="8">Molybdenum cofactor guanylyltransferase</fullName>
        <shortName evidence="8">MoCo guanylyltransferase</shortName>
        <ecNumber evidence="8">2.7.7.77</ecNumber>
    </recommendedName>
    <alternativeName>
        <fullName evidence="8">GTP:molybdopterin guanylyltransferase</fullName>
    </alternativeName>
    <alternativeName>
        <fullName evidence="8">Mo-MPT guanylyltransferase</fullName>
    </alternativeName>
    <alternativeName>
        <fullName evidence="8">Molybdopterin guanylyltransferase</fullName>
    </alternativeName>
    <alternativeName>
        <fullName evidence="8">Molybdopterin-guanine dinucleotide synthase</fullName>
        <shortName evidence="8">MGD synthase</shortName>
    </alternativeName>
</protein>
<evidence type="ECO:0000256" key="4">
    <source>
        <dbReference type="ARBA" id="ARBA00022741"/>
    </source>
</evidence>
<dbReference type="EMBL" id="QANS01000001">
    <property type="protein sequence ID" value="PTU33169.1"/>
    <property type="molecule type" value="Genomic_DNA"/>
</dbReference>
<dbReference type="InterPro" id="IPR013482">
    <property type="entry name" value="Molybde_CF_guanTrfase"/>
</dbReference>